<reference evidence="1 2" key="1">
    <citation type="submission" date="2019-01" db="EMBL/GenBank/DDBJ databases">
        <title>Sequencing of cultivated peanut Arachis hypogaea provides insights into genome evolution and oil improvement.</title>
        <authorList>
            <person name="Chen X."/>
        </authorList>
    </citation>
    <scope>NUCLEOTIDE SEQUENCE [LARGE SCALE GENOMIC DNA]</scope>
    <source>
        <strain evidence="2">cv. Fuhuasheng</strain>
        <tissue evidence="1">Leaves</tissue>
    </source>
</reference>
<accession>A0A445DRK3</accession>
<evidence type="ECO:0000313" key="2">
    <source>
        <dbReference type="Proteomes" id="UP000289738"/>
    </source>
</evidence>
<comment type="caution">
    <text evidence="1">The sequence shown here is derived from an EMBL/GenBank/DDBJ whole genome shotgun (WGS) entry which is preliminary data.</text>
</comment>
<protein>
    <submittedName>
        <fullName evidence="1">Uncharacterized protein</fullName>
    </submittedName>
</protein>
<name>A0A445DRK3_ARAHY</name>
<dbReference type="AlphaFoldDB" id="A0A445DRK3"/>
<keyword evidence="2" id="KW-1185">Reference proteome</keyword>
<dbReference type="Proteomes" id="UP000289738">
    <property type="component" value="Chromosome A03"/>
</dbReference>
<sequence>MVQFQAGNFVQIGEFAFNACMLSSVRKYRRKYTYLSFISYNCVPMRFQGRLCINYELRNVGQKFIERLSNYPNQSPRILESADKSAPSLFSGSVIIQVSPQRF</sequence>
<gene>
    <name evidence="1" type="ORF">Ahy_A03g011738</name>
</gene>
<dbReference type="EMBL" id="SDMP01000003">
    <property type="protein sequence ID" value="RYR65816.1"/>
    <property type="molecule type" value="Genomic_DNA"/>
</dbReference>
<evidence type="ECO:0000313" key="1">
    <source>
        <dbReference type="EMBL" id="RYR65816.1"/>
    </source>
</evidence>
<organism evidence="1 2">
    <name type="scientific">Arachis hypogaea</name>
    <name type="common">Peanut</name>
    <dbReference type="NCBI Taxonomy" id="3818"/>
    <lineage>
        <taxon>Eukaryota</taxon>
        <taxon>Viridiplantae</taxon>
        <taxon>Streptophyta</taxon>
        <taxon>Embryophyta</taxon>
        <taxon>Tracheophyta</taxon>
        <taxon>Spermatophyta</taxon>
        <taxon>Magnoliopsida</taxon>
        <taxon>eudicotyledons</taxon>
        <taxon>Gunneridae</taxon>
        <taxon>Pentapetalae</taxon>
        <taxon>rosids</taxon>
        <taxon>fabids</taxon>
        <taxon>Fabales</taxon>
        <taxon>Fabaceae</taxon>
        <taxon>Papilionoideae</taxon>
        <taxon>50 kb inversion clade</taxon>
        <taxon>dalbergioids sensu lato</taxon>
        <taxon>Dalbergieae</taxon>
        <taxon>Pterocarpus clade</taxon>
        <taxon>Arachis</taxon>
    </lineage>
</organism>
<proteinExistence type="predicted"/>